<gene>
    <name evidence="2" type="ORF">OS242_04365</name>
</gene>
<protein>
    <submittedName>
        <fullName evidence="2">Uncharacterized protein</fullName>
    </submittedName>
</protein>
<keyword evidence="3" id="KW-1185">Reference proteome</keyword>
<keyword evidence="1" id="KW-0472">Membrane</keyword>
<accession>A0ABT3WX15</accession>
<evidence type="ECO:0000313" key="2">
    <source>
        <dbReference type="EMBL" id="MCX7569184.1"/>
    </source>
</evidence>
<name>A0ABT3WX15_9BACL</name>
<keyword evidence="1" id="KW-1133">Transmembrane helix</keyword>
<organism evidence="2 3">
    <name type="scientific">Tumebacillus lacus</name>
    <dbReference type="NCBI Taxonomy" id="2995335"/>
    <lineage>
        <taxon>Bacteria</taxon>
        <taxon>Bacillati</taxon>
        <taxon>Bacillota</taxon>
        <taxon>Bacilli</taxon>
        <taxon>Bacillales</taxon>
        <taxon>Alicyclobacillaceae</taxon>
        <taxon>Tumebacillus</taxon>
    </lineage>
</organism>
<comment type="caution">
    <text evidence="2">The sequence shown here is derived from an EMBL/GenBank/DDBJ whole genome shotgun (WGS) entry which is preliminary data.</text>
</comment>
<sequence length="92" mass="10188">MAHRITGLTFLFIAAMLYCGRYITAALLSDNPSTHEWFAQTLKDIIGGGYTTWNVLALLVGIGYLIYAEMANHEQKATKESAQDTTQDTESL</sequence>
<dbReference type="RefSeq" id="WP_267150437.1">
    <property type="nucleotide sequence ID" value="NZ_JAPMLT010000002.1"/>
</dbReference>
<feature type="transmembrane region" description="Helical" evidence="1">
    <location>
        <begin position="45"/>
        <end position="67"/>
    </location>
</feature>
<evidence type="ECO:0000256" key="1">
    <source>
        <dbReference type="SAM" id="Phobius"/>
    </source>
</evidence>
<proteinExistence type="predicted"/>
<dbReference type="EMBL" id="JAPMLT010000002">
    <property type="protein sequence ID" value="MCX7569184.1"/>
    <property type="molecule type" value="Genomic_DNA"/>
</dbReference>
<keyword evidence="1" id="KW-0812">Transmembrane</keyword>
<dbReference type="Proteomes" id="UP001208017">
    <property type="component" value="Unassembled WGS sequence"/>
</dbReference>
<reference evidence="2 3" key="1">
    <citation type="submission" date="2022-11" db="EMBL/GenBank/DDBJ databases">
        <title>Study of microbial diversity in lake waters.</title>
        <authorList>
            <person name="Zhang J."/>
        </authorList>
    </citation>
    <scope>NUCLEOTIDE SEQUENCE [LARGE SCALE GENOMIC DNA]</scope>
    <source>
        <strain evidence="2 3">DT12</strain>
    </source>
</reference>
<evidence type="ECO:0000313" key="3">
    <source>
        <dbReference type="Proteomes" id="UP001208017"/>
    </source>
</evidence>